<dbReference type="RefSeq" id="WP_217633603.1">
    <property type="nucleotide sequence ID" value="NZ_FNIJ01000005.1"/>
</dbReference>
<keyword evidence="1" id="KW-0805">Transcription regulation</keyword>
<dbReference type="PROSITE" id="PS50977">
    <property type="entry name" value="HTH_TETR_2"/>
    <property type="match status" value="1"/>
</dbReference>
<sequence>MNKVLQVAERLLEEIGPEKTSIPAIAEAAEVPRAAIYPFFPDKYAIFSRLAALHMERLVEVMEGTDLAAADSWRTWGARLIEAVASYYNRFPVASILLLRGGFTEDDRHAHAVKNEAMGKLLRERLAGFGDGPVLPAEPDVATLAVEIAFACMKHGYAKDGMISEAICAEAVRASEAYLSRWESPA</sequence>
<dbReference type="EMBL" id="FNIJ01000005">
    <property type="protein sequence ID" value="SDN83776.1"/>
    <property type="molecule type" value="Genomic_DNA"/>
</dbReference>
<dbReference type="GO" id="GO:0003700">
    <property type="term" value="F:DNA-binding transcription factor activity"/>
    <property type="evidence" value="ECO:0007669"/>
    <property type="project" value="TreeGrafter"/>
</dbReference>
<feature type="domain" description="HTH tetR-type" evidence="5">
    <location>
        <begin position="1"/>
        <end position="58"/>
    </location>
</feature>
<feature type="DNA-binding region" description="H-T-H motif" evidence="4">
    <location>
        <begin position="21"/>
        <end position="40"/>
    </location>
</feature>
<evidence type="ECO:0000256" key="3">
    <source>
        <dbReference type="ARBA" id="ARBA00023163"/>
    </source>
</evidence>
<reference evidence="7" key="1">
    <citation type="submission" date="2016-10" db="EMBL/GenBank/DDBJ databases">
        <authorList>
            <person name="Varghese N."/>
            <person name="Submissions S."/>
        </authorList>
    </citation>
    <scope>NUCLEOTIDE SEQUENCE [LARGE SCALE GENOMIC DNA]</scope>
    <source>
        <strain evidence="7">JCM 21621</strain>
    </source>
</reference>
<dbReference type="Pfam" id="PF00440">
    <property type="entry name" value="TetR_N"/>
    <property type="match status" value="1"/>
</dbReference>
<dbReference type="AlphaFoldDB" id="A0A1H0EN90"/>
<dbReference type="SUPFAM" id="SSF46689">
    <property type="entry name" value="Homeodomain-like"/>
    <property type="match status" value="1"/>
</dbReference>
<dbReference type="PANTHER" id="PTHR30055">
    <property type="entry name" value="HTH-TYPE TRANSCRIPTIONAL REGULATOR RUTR"/>
    <property type="match status" value="1"/>
</dbReference>
<proteinExistence type="predicted"/>
<dbReference type="Gene3D" id="1.10.357.10">
    <property type="entry name" value="Tetracycline Repressor, domain 2"/>
    <property type="match status" value="1"/>
</dbReference>
<organism evidence="6 7">
    <name type="scientific">Pseudomonas jinjuensis</name>
    <dbReference type="NCBI Taxonomy" id="198616"/>
    <lineage>
        <taxon>Bacteria</taxon>
        <taxon>Pseudomonadati</taxon>
        <taxon>Pseudomonadota</taxon>
        <taxon>Gammaproteobacteria</taxon>
        <taxon>Pseudomonadales</taxon>
        <taxon>Pseudomonadaceae</taxon>
        <taxon>Pseudomonas</taxon>
    </lineage>
</organism>
<evidence type="ECO:0000313" key="7">
    <source>
        <dbReference type="Proteomes" id="UP000242957"/>
    </source>
</evidence>
<keyword evidence="7" id="KW-1185">Reference proteome</keyword>
<dbReference type="Proteomes" id="UP000242957">
    <property type="component" value="Unassembled WGS sequence"/>
</dbReference>
<gene>
    <name evidence="6" type="ORF">SAMN05216193_105246</name>
</gene>
<dbReference type="InterPro" id="IPR050109">
    <property type="entry name" value="HTH-type_TetR-like_transc_reg"/>
</dbReference>
<evidence type="ECO:0000256" key="4">
    <source>
        <dbReference type="PROSITE-ProRule" id="PRU00335"/>
    </source>
</evidence>
<evidence type="ECO:0000256" key="1">
    <source>
        <dbReference type="ARBA" id="ARBA00023015"/>
    </source>
</evidence>
<dbReference type="InterPro" id="IPR001647">
    <property type="entry name" value="HTH_TetR"/>
</dbReference>
<evidence type="ECO:0000259" key="5">
    <source>
        <dbReference type="PROSITE" id="PS50977"/>
    </source>
</evidence>
<dbReference type="STRING" id="198616.SAMN05216193_105246"/>
<evidence type="ECO:0000313" key="6">
    <source>
        <dbReference type="EMBL" id="SDN83776.1"/>
    </source>
</evidence>
<keyword evidence="2 4" id="KW-0238">DNA-binding</keyword>
<protein>
    <submittedName>
        <fullName evidence="6">Transcriptional regulator, TetR family</fullName>
    </submittedName>
</protein>
<keyword evidence="3" id="KW-0804">Transcription</keyword>
<dbReference type="PANTHER" id="PTHR30055:SF234">
    <property type="entry name" value="HTH-TYPE TRANSCRIPTIONAL REGULATOR BETI"/>
    <property type="match status" value="1"/>
</dbReference>
<name>A0A1H0EN90_9PSED</name>
<dbReference type="GO" id="GO:0000976">
    <property type="term" value="F:transcription cis-regulatory region binding"/>
    <property type="evidence" value="ECO:0007669"/>
    <property type="project" value="TreeGrafter"/>
</dbReference>
<dbReference type="InterPro" id="IPR009057">
    <property type="entry name" value="Homeodomain-like_sf"/>
</dbReference>
<accession>A0A1H0EN90</accession>
<evidence type="ECO:0000256" key="2">
    <source>
        <dbReference type="ARBA" id="ARBA00023125"/>
    </source>
</evidence>